<keyword evidence="4" id="KW-0472">Membrane</keyword>
<feature type="transmembrane region" description="Helical" evidence="4">
    <location>
        <begin position="96"/>
        <end position="118"/>
    </location>
</feature>
<keyword evidence="2 7" id="KW-0418">Kinase</keyword>
<dbReference type="Pfam" id="PF02518">
    <property type="entry name" value="HATPase_c"/>
    <property type="match status" value="1"/>
</dbReference>
<accession>A0A841C1X6</accession>
<reference evidence="7 8" key="1">
    <citation type="submission" date="2020-08" db="EMBL/GenBank/DDBJ databases">
        <title>Sequencing the genomes of 1000 actinobacteria strains.</title>
        <authorList>
            <person name="Klenk H.-P."/>
        </authorList>
    </citation>
    <scope>NUCLEOTIDE SEQUENCE [LARGE SCALE GENOMIC DNA]</scope>
    <source>
        <strain evidence="7 8">DSM 45362</strain>
    </source>
</reference>
<dbReference type="InterPro" id="IPR003594">
    <property type="entry name" value="HATPase_dom"/>
</dbReference>
<dbReference type="Pfam" id="PF19354">
    <property type="entry name" value="DUF5931"/>
    <property type="match status" value="1"/>
</dbReference>
<dbReference type="InterPro" id="IPR045975">
    <property type="entry name" value="DUF5931"/>
</dbReference>
<protein>
    <submittedName>
        <fullName evidence="7">Signal transduction histidine kinase</fullName>
    </submittedName>
</protein>
<evidence type="ECO:0000256" key="1">
    <source>
        <dbReference type="ARBA" id="ARBA00022679"/>
    </source>
</evidence>
<proteinExistence type="predicted"/>
<sequence>METPLWRAIGAFRIASLGYAAVLTISNYATFTRPVLGFMIFGVMVTWTGVSVWGYSSPERRGWPLVAADLTVTSACLLASQLVIPAAALRSGASTLTMAWVAGPVLASAILGGRRWAVATALFLGALDLSVRGTVNQSVFNGTVLLLLAGFAVGYLTHVTAAAEARMQHAVELEAATRERERLARGIHDGVLQVLALVQRRGTELGGEAAELGRLAGEQEATLRALVGFGPVEAGAGAGLVDLRQLLRPMTTTDVEIATPATPVILGRATATELAAAVAGALDNVRAHAGPGAKAWVLVEEERGEVTVTVRDNGVGMAPERLAEAEAAGRLGVAQSIRGRIRELGGEVAITSAPGQGVEVEMRVRDFGMSRPGR</sequence>
<dbReference type="PANTHER" id="PTHR24421">
    <property type="entry name" value="NITRATE/NITRITE SENSOR PROTEIN NARX-RELATED"/>
    <property type="match status" value="1"/>
</dbReference>
<dbReference type="NCBIfam" id="NF047322">
    <property type="entry name" value="HK_morpho_MacS"/>
    <property type="match status" value="1"/>
</dbReference>
<name>A0A841C1X6_9ACTN</name>
<keyword evidence="4" id="KW-1133">Transmembrane helix</keyword>
<keyword evidence="8" id="KW-1185">Reference proteome</keyword>
<dbReference type="PANTHER" id="PTHR24421:SF61">
    <property type="entry name" value="OXYGEN SENSOR HISTIDINE KINASE NREB"/>
    <property type="match status" value="1"/>
</dbReference>
<evidence type="ECO:0000256" key="4">
    <source>
        <dbReference type="SAM" id="Phobius"/>
    </source>
</evidence>
<dbReference type="InterPro" id="IPR050482">
    <property type="entry name" value="Sensor_HK_TwoCompSys"/>
</dbReference>
<evidence type="ECO:0000259" key="5">
    <source>
        <dbReference type="Pfam" id="PF02518"/>
    </source>
</evidence>
<feature type="transmembrane region" description="Helical" evidence="4">
    <location>
        <begin position="138"/>
        <end position="157"/>
    </location>
</feature>
<keyword evidence="1" id="KW-0808">Transferase</keyword>
<dbReference type="RefSeq" id="WP_184845319.1">
    <property type="nucleotide sequence ID" value="NZ_JACHMN010000003.1"/>
</dbReference>
<keyword evidence="4" id="KW-0812">Transmembrane</keyword>
<dbReference type="Proteomes" id="UP000587527">
    <property type="component" value="Unassembled WGS sequence"/>
</dbReference>
<dbReference type="SUPFAM" id="SSF55874">
    <property type="entry name" value="ATPase domain of HSP90 chaperone/DNA topoisomerase II/histidine kinase"/>
    <property type="match status" value="1"/>
</dbReference>
<feature type="domain" description="DUF5931" evidence="6">
    <location>
        <begin position="1"/>
        <end position="165"/>
    </location>
</feature>
<feature type="domain" description="Histidine kinase/HSP90-like ATPase" evidence="5">
    <location>
        <begin position="272"/>
        <end position="364"/>
    </location>
</feature>
<evidence type="ECO:0000259" key="6">
    <source>
        <dbReference type="Pfam" id="PF19354"/>
    </source>
</evidence>
<keyword evidence="3" id="KW-0902">Two-component regulatory system</keyword>
<feature type="transmembrane region" description="Helical" evidence="4">
    <location>
        <begin position="62"/>
        <end position="84"/>
    </location>
</feature>
<evidence type="ECO:0000256" key="3">
    <source>
        <dbReference type="ARBA" id="ARBA00023012"/>
    </source>
</evidence>
<evidence type="ECO:0000313" key="8">
    <source>
        <dbReference type="Proteomes" id="UP000587527"/>
    </source>
</evidence>
<dbReference type="GO" id="GO:0016301">
    <property type="term" value="F:kinase activity"/>
    <property type="evidence" value="ECO:0007669"/>
    <property type="project" value="UniProtKB-KW"/>
</dbReference>
<feature type="transmembrane region" description="Helical" evidence="4">
    <location>
        <begin position="35"/>
        <end position="56"/>
    </location>
</feature>
<dbReference type="InterPro" id="IPR036890">
    <property type="entry name" value="HATPase_C_sf"/>
</dbReference>
<comment type="caution">
    <text evidence="7">The sequence shown here is derived from an EMBL/GenBank/DDBJ whole genome shotgun (WGS) entry which is preliminary data.</text>
</comment>
<organism evidence="7 8">
    <name type="scientific">Allocatelliglobosispora scoriae</name>
    <dbReference type="NCBI Taxonomy" id="643052"/>
    <lineage>
        <taxon>Bacteria</taxon>
        <taxon>Bacillati</taxon>
        <taxon>Actinomycetota</taxon>
        <taxon>Actinomycetes</taxon>
        <taxon>Micromonosporales</taxon>
        <taxon>Micromonosporaceae</taxon>
        <taxon>Allocatelliglobosispora</taxon>
    </lineage>
</organism>
<gene>
    <name evidence="7" type="ORF">F4553_007192</name>
</gene>
<evidence type="ECO:0000313" key="7">
    <source>
        <dbReference type="EMBL" id="MBB5873758.1"/>
    </source>
</evidence>
<dbReference type="GO" id="GO:0000160">
    <property type="term" value="P:phosphorelay signal transduction system"/>
    <property type="evidence" value="ECO:0007669"/>
    <property type="project" value="UniProtKB-KW"/>
</dbReference>
<dbReference type="AlphaFoldDB" id="A0A841C1X6"/>
<dbReference type="Gene3D" id="3.30.565.10">
    <property type="entry name" value="Histidine kinase-like ATPase, C-terminal domain"/>
    <property type="match status" value="1"/>
</dbReference>
<feature type="transmembrane region" description="Helical" evidence="4">
    <location>
        <begin position="6"/>
        <end position="28"/>
    </location>
</feature>
<evidence type="ECO:0000256" key="2">
    <source>
        <dbReference type="ARBA" id="ARBA00022777"/>
    </source>
</evidence>
<dbReference type="EMBL" id="JACHMN010000003">
    <property type="protein sequence ID" value="MBB5873758.1"/>
    <property type="molecule type" value="Genomic_DNA"/>
</dbReference>